<evidence type="ECO:0000256" key="2">
    <source>
        <dbReference type="SAM" id="MobiDB-lite"/>
    </source>
</evidence>
<dbReference type="PROSITE" id="PS50005">
    <property type="entry name" value="TPR"/>
    <property type="match status" value="1"/>
</dbReference>
<dbReference type="InterPro" id="IPR011990">
    <property type="entry name" value="TPR-like_helical_dom_sf"/>
</dbReference>
<dbReference type="PROSITE" id="PS51257">
    <property type="entry name" value="PROKAR_LIPOPROTEIN"/>
    <property type="match status" value="1"/>
</dbReference>
<keyword evidence="1" id="KW-0802">TPR repeat</keyword>
<dbReference type="SUPFAM" id="SSF48452">
    <property type="entry name" value="TPR-like"/>
    <property type="match status" value="1"/>
</dbReference>
<dbReference type="RefSeq" id="WP_173777821.1">
    <property type="nucleotide sequence ID" value="NZ_JABSNO010000001.1"/>
</dbReference>
<dbReference type="Proteomes" id="UP000610746">
    <property type="component" value="Unassembled WGS sequence"/>
</dbReference>
<accession>A0A8J8G4L6</accession>
<keyword evidence="4" id="KW-1185">Reference proteome</keyword>
<feature type="compositionally biased region" description="Low complexity" evidence="2">
    <location>
        <begin position="85"/>
        <end position="94"/>
    </location>
</feature>
<dbReference type="InterPro" id="IPR019734">
    <property type="entry name" value="TPR_rpt"/>
</dbReference>
<feature type="region of interest" description="Disordered" evidence="2">
    <location>
        <begin position="771"/>
        <end position="837"/>
    </location>
</feature>
<feature type="compositionally biased region" description="Basic and acidic residues" evidence="2">
    <location>
        <begin position="800"/>
        <end position="812"/>
    </location>
</feature>
<evidence type="ECO:0000313" key="3">
    <source>
        <dbReference type="EMBL" id="NRS91196.1"/>
    </source>
</evidence>
<protein>
    <recommendedName>
        <fullName evidence="5">Tetratricopeptide repeat protein</fullName>
    </recommendedName>
</protein>
<dbReference type="SMART" id="SM00028">
    <property type="entry name" value="TPR"/>
    <property type="match status" value="4"/>
</dbReference>
<evidence type="ECO:0000313" key="4">
    <source>
        <dbReference type="Proteomes" id="UP000610746"/>
    </source>
</evidence>
<dbReference type="AlphaFoldDB" id="A0A8J8G4L6"/>
<feature type="compositionally biased region" description="Polar residues" evidence="2">
    <location>
        <begin position="814"/>
        <end position="824"/>
    </location>
</feature>
<organism evidence="3 4">
    <name type="scientific">Frigoriflavimonas asaccharolytica</name>
    <dbReference type="NCBI Taxonomy" id="2735899"/>
    <lineage>
        <taxon>Bacteria</taxon>
        <taxon>Pseudomonadati</taxon>
        <taxon>Bacteroidota</taxon>
        <taxon>Flavobacteriia</taxon>
        <taxon>Flavobacteriales</taxon>
        <taxon>Weeksellaceae</taxon>
        <taxon>Frigoriflavimonas</taxon>
    </lineage>
</organism>
<feature type="repeat" description="TPR" evidence="1">
    <location>
        <begin position="337"/>
        <end position="370"/>
    </location>
</feature>
<evidence type="ECO:0008006" key="5">
    <source>
        <dbReference type="Google" id="ProtNLM"/>
    </source>
</evidence>
<comment type="caution">
    <text evidence="3">The sequence shown here is derived from an EMBL/GenBank/DDBJ whole genome shotgun (WGS) entry which is preliminary data.</text>
</comment>
<dbReference type="Gene3D" id="1.25.40.10">
    <property type="entry name" value="Tetratricopeptide repeat domain"/>
    <property type="match status" value="2"/>
</dbReference>
<proteinExistence type="predicted"/>
<evidence type="ECO:0000256" key="1">
    <source>
        <dbReference type="PROSITE-ProRule" id="PRU00339"/>
    </source>
</evidence>
<sequence>MKKNILFLILISIIFSCATKKPEQRSKFLKGFSSQYNTLFNAEQALQAEFDARTSAHKDNFYAPYISVLTYDELPKSTISENNFGAAGFNNNNNNPPPIPQKGGRPSVQNDGQLDSNVKGSSILEIAEAKALKTIEKYSVTREGQEKNDNIFDAYIALAQARIYMGKPLSAIDALSQVSLKMKNDKRLPLAKIYEGLAYSKMKDNFKANEIFAKLKTEKLKKSDENLLAIFYSESLLISGNKEAALKELNNGFDLQNDRKLKSRIAFLRGQILASQNKNEIARESFLDAYKYANDFEFEVKSQIEIAKTYNSKNDYSGAKEYLENISKKGTYGSRKNEFYYAIGLMANRASKKEEAMQYFRKSLKEKVSDPQIRGLDYFEIGKSFLNDNDYIAAGAYYDSALVVMTYEPTKIELKEQSGYIKKIAKNYYLVKKNDSILSLAKMSPEERETYFSKYIASIKAKDEIKERQRLQEERNKGFGDSDTNANSIFAGNSKSFDDFGNAGKGFYFANNNTVSKGSSEFKKVWGDRALADNWRLSARSATIADEKNKALGLSSLPDPRRYESSFYIEKIPNNPTILDGLKKSRDTASLGLGTMYQDFFTNTPLSTKTLYDLVDNKPEEKVMLQALYQIFNINYKENPQIAERAKQILITDYPYTSYAEFARNPQNSTFVKSDPEAEKAYKSAFFLYEQEKFAESSKVIDLALKQYPKDALVPKFSLLNAFNAGKTAGKEVMILQLEQIALNFEKTSEGEKAKEMLNYLKSNLTIQMKDNNGNAINPNSPPADPNALPENSGKINQQKIREGLDNQKKEVQPQMNINPQANEFTPPPIPSAVKKK</sequence>
<dbReference type="EMBL" id="JABSNO010000001">
    <property type="protein sequence ID" value="NRS91196.1"/>
    <property type="molecule type" value="Genomic_DNA"/>
</dbReference>
<gene>
    <name evidence="3" type="ORF">HNQ03_000261</name>
</gene>
<name>A0A8J8G4L6_9FLAO</name>
<feature type="region of interest" description="Disordered" evidence="2">
    <location>
        <begin position="85"/>
        <end position="111"/>
    </location>
</feature>
<reference evidence="3" key="1">
    <citation type="submission" date="2020-05" db="EMBL/GenBank/DDBJ databases">
        <title>Genomic Encyclopedia of Type Strains, Phase IV (KMG-V): Genome sequencing to study the core and pangenomes of soil and plant-associated prokaryotes.</title>
        <authorList>
            <person name="Whitman W."/>
        </authorList>
    </citation>
    <scope>NUCLEOTIDE SEQUENCE</scope>
    <source>
        <strain evidence="3">16F</strain>
    </source>
</reference>